<dbReference type="InterPro" id="IPR038720">
    <property type="entry name" value="YprB_RNase_H-like_dom"/>
</dbReference>
<dbReference type="Pfam" id="PF13482">
    <property type="entry name" value="RNase_H_2"/>
    <property type="match status" value="1"/>
</dbReference>
<proteinExistence type="predicted"/>
<dbReference type="GO" id="GO:0003676">
    <property type="term" value="F:nucleic acid binding"/>
    <property type="evidence" value="ECO:0007669"/>
    <property type="project" value="InterPro"/>
</dbReference>
<comment type="caution">
    <text evidence="2">The sequence shown here is derived from an EMBL/GenBank/DDBJ whole genome shotgun (WGS) entry which is preliminary data.</text>
</comment>
<reference evidence="2 3" key="1">
    <citation type="journal article" date="2014" name="PLoS Genet.">
        <title>Phylogenetically driven sequencing of extremely halophilic archaea reveals strategies for static and dynamic osmo-response.</title>
        <authorList>
            <person name="Becker E.A."/>
            <person name="Seitzer P.M."/>
            <person name="Tritt A."/>
            <person name="Larsen D."/>
            <person name="Krusor M."/>
            <person name="Yao A.I."/>
            <person name="Wu D."/>
            <person name="Madern D."/>
            <person name="Eisen J.A."/>
            <person name="Darling A.E."/>
            <person name="Facciotti M.T."/>
        </authorList>
    </citation>
    <scope>NUCLEOTIDE SEQUENCE [LARGE SCALE GENOMIC DNA]</scope>
    <source>
        <strain evidence="2 3">JCM 14624</strain>
    </source>
</reference>
<dbReference type="InterPro" id="IPR012337">
    <property type="entry name" value="RNaseH-like_sf"/>
</dbReference>
<evidence type="ECO:0000313" key="2">
    <source>
        <dbReference type="EMBL" id="ELZ13450.1"/>
    </source>
</evidence>
<dbReference type="InterPro" id="IPR010995">
    <property type="entry name" value="DNA_repair_Rad51/TF_NusA_a-hlx"/>
</dbReference>
<accession>M0BR83</accession>
<organism evidence="2 3">
    <name type="scientific">Halovivax asiaticus JCM 14624</name>
    <dbReference type="NCBI Taxonomy" id="1227490"/>
    <lineage>
        <taxon>Archaea</taxon>
        <taxon>Methanobacteriati</taxon>
        <taxon>Methanobacteriota</taxon>
        <taxon>Stenosarchaea group</taxon>
        <taxon>Halobacteria</taxon>
        <taxon>Halobacteriales</taxon>
        <taxon>Natrialbaceae</taxon>
        <taxon>Halovivax</taxon>
    </lineage>
</organism>
<dbReference type="OrthoDB" id="50367at2157"/>
<dbReference type="SUPFAM" id="SSF53098">
    <property type="entry name" value="Ribonuclease H-like"/>
    <property type="match status" value="1"/>
</dbReference>
<dbReference type="Gene3D" id="3.30.420.10">
    <property type="entry name" value="Ribonuclease H-like superfamily/Ribonuclease H"/>
    <property type="match status" value="1"/>
</dbReference>
<dbReference type="Proteomes" id="UP000011560">
    <property type="component" value="Unassembled WGS sequence"/>
</dbReference>
<keyword evidence="3" id="KW-1185">Reference proteome</keyword>
<dbReference type="STRING" id="1227490.C479_01356"/>
<dbReference type="SUPFAM" id="SSF47794">
    <property type="entry name" value="Rad51 N-terminal domain-like"/>
    <property type="match status" value="1"/>
</dbReference>
<dbReference type="Gene3D" id="1.10.150.20">
    <property type="entry name" value="5' to 3' exonuclease, C-terminal subdomain"/>
    <property type="match status" value="1"/>
</dbReference>
<evidence type="ECO:0000313" key="3">
    <source>
        <dbReference type="Proteomes" id="UP000011560"/>
    </source>
</evidence>
<dbReference type="AlphaFoldDB" id="M0BR83"/>
<feature type="domain" description="YprB ribonuclease H-like" evidence="1">
    <location>
        <begin position="334"/>
        <end position="506"/>
    </location>
</feature>
<protein>
    <recommendedName>
        <fullName evidence="1">YprB ribonuclease H-like domain-containing protein</fullName>
    </recommendedName>
</protein>
<gene>
    <name evidence="2" type="ORF">C479_01356</name>
</gene>
<dbReference type="PATRIC" id="fig|1227490.4.peg.276"/>
<dbReference type="GO" id="GO:0000166">
    <property type="term" value="F:nucleotide binding"/>
    <property type="evidence" value="ECO:0007669"/>
    <property type="project" value="InterPro"/>
</dbReference>
<dbReference type="InterPro" id="IPR036397">
    <property type="entry name" value="RNaseH_sf"/>
</dbReference>
<dbReference type="Pfam" id="PF14520">
    <property type="entry name" value="HHH_5"/>
    <property type="match status" value="1"/>
</dbReference>
<name>M0BR83_9EURY</name>
<dbReference type="EMBL" id="AOIQ01000006">
    <property type="protein sequence ID" value="ELZ13450.1"/>
    <property type="molecule type" value="Genomic_DNA"/>
</dbReference>
<sequence>MDAAVGSTVLAIPAEMAVMRDSTALTDVRAHVEPDLVLLPGPDRRPQAVARARQVFEGPVIHPPLGGADGAVQHHAVGDASIVSVQRATALSKAASTVAEIHADAPNRPVILVCDDVGVSVDQTTLEASLDHADALADVVPAGRSRVTILTGRLPAEYDRCWVLDRADGTIRDVREPSAIRLDDDRSENEGSTTVSLRLRGVGSIDDYGDSGTVVTMRLGHDTPQEYAGDDATDGTGVADHWPIRSVDSIGSDAFGIRAVDGVGPKTAQALVDRDVRSRADLLETPISELTALPGIGASAADRMRQHARVIETGEPCRVTEEPLPGSGDADPPLCLDIETDGLSPSIIWQIGVYDPATDNYRAFVERRDPSDPGAVVETFVEWLVESQADRTLLTWNGWRFDYKHLGVFTERYAPAYRDSWGSLAKRDLYRWAVTDGNAVLPGRTNKLTAVAEALGYERAGTGLDGATTAAAYSRFVRTGEPLDWDRHERYCEDDCRALWSIYDALMDAPIAAQDCDRTPASQTGLGDFT</sequence>
<evidence type="ECO:0000259" key="1">
    <source>
        <dbReference type="Pfam" id="PF13482"/>
    </source>
</evidence>